<protein>
    <submittedName>
        <fullName evidence="1">Uncharacterized protein</fullName>
    </submittedName>
</protein>
<evidence type="ECO:0000313" key="1">
    <source>
        <dbReference type="EMBL" id="KNZ57469.1"/>
    </source>
</evidence>
<sequence length="620" mass="70265">MQSFLLGSPSEGTCSCLSLASKHDDERDKETPSKIWHNITKKQGNKIIREGWEGLRHKRGQPVISERKENTPGSVDLSVGRRQFNHPVQVFHQGPFDCVQRIKEGHKEKMSKKNSTRTTQSRVGDFQATNFIFDLLDLILQVDSDESMDVAFLSQDAFFEFRSSDAGIEVEALSSWACGRCWRISWWICSSLFSFCALSFRMDADVCAMVFCLDLAFRFRRLSFFSISFLISLLRSSKLLFSILIWKCEGRPWRPLAYGPRRFKRGCAGREVEPDSDASSIFSDASADAHLNLKHCQKQPHDSPLWESHLPSLRREWLIGECPNLTRADDRWVLLEPRFHSHLALAMMMSFAFVTFVDIYTVWCRCKEMLSSAICALYIELLQRAMMPLAMATPDSSHLLEDTDTCPRKRHTKFVCAQQRPLYCIHSSKQMPPPPKKKTPTWVEVAQATRPTSIPSTISRINKNQHILLRLDVCLVGVANPSLHHIVRVESRWWMLGRFRGTPDMSVLSRSRQKQSRDPCSLGQLRPVLLRQGSGGENGKNGVAGTGCTDSGIIAAAHFSLIVHTWRLQSPWLYCPGLDACGPKCLVTAISKNGLRTSNDLLALRQSTAKYQSTLTNRHS</sequence>
<comment type="caution">
    <text evidence="1">The sequence shown here is derived from an EMBL/GenBank/DDBJ whole genome shotgun (WGS) entry which is preliminary data.</text>
</comment>
<evidence type="ECO:0000313" key="2">
    <source>
        <dbReference type="Proteomes" id="UP000037035"/>
    </source>
</evidence>
<reference evidence="1 2" key="1">
    <citation type="submission" date="2015-08" db="EMBL/GenBank/DDBJ databases">
        <title>Next Generation Sequencing and Analysis of the Genome of Puccinia sorghi L Schw, the Causal Agent of Maize Common Rust.</title>
        <authorList>
            <person name="Rochi L."/>
            <person name="Burguener G."/>
            <person name="Darino M."/>
            <person name="Turjanski A."/>
            <person name="Kreff E."/>
            <person name="Dieguez M.J."/>
            <person name="Sacco F."/>
        </authorList>
    </citation>
    <scope>NUCLEOTIDE SEQUENCE [LARGE SCALE GENOMIC DNA]</scope>
    <source>
        <strain evidence="1 2">RO10H11247</strain>
    </source>
</reference>
<accession>A0A0L6V9T3</accession>
<dbReference type="VEuPathDB" id="FungiDB:VP01_214g2"/>
<keyword evidence="2" id="KW-1185">Reference proteome</keyword>
<proteinExistence type="predicted"/>
<name>A0A0L6V9T3_9BASI</name>
<gene>
    <name evidence="1" type="ORF">VP01_214g2</name>
</gene>
<organism evidence="1 2">
    <name type="scientific">Puccinia sorghi</name>
    <dbReference type="NCBI Taxonomy" id="27349"/>
    <lineage>
        <taxon>Eukaryota</taxon>
        <taxon>Fungi</taxon>
        <taxon>Dikarya</taxon>
        <taxon>Basidiomycota</taxon>
        <taxon>Pucciniomycotina</taxon>
        <taxon>Pucciniomycetes</taxon>
        <taxon>Pucciniales</taxon>
        <taxon>Pucciniaceae</taxon>
        <taxon>Puccinia</taxon>
    </lineage>
</organism>
<dbReference type="EMBL" id="LAVV01007003">
    <property type="protein sequence ID" value="KNZ57469.1"/>
    <property type="molecule type" value="Genomic_DNA"/>
</dbReference>
<dbReference type="Proteomes" id="UP000037035">
    <property type="component" value="Unassembled WGS sequence"/>
</dbReference>
<dbReference type="AlphaFoldDB" id="A0A0L6V9T3"/>